<organism evidence="2 3">
    <name type="scientific">Stylosanthes scabra</name>
    <dbReference type="NCBI Taxonomy" id="79078"/>
    <lineage>
        <taxon>Eukaryota</taxon>
        <taxon>Viridiplantae</taxon>
        <taxon>Streptophyta</taxon>
        <taxon>Embryophyta</taxon>
        <taxon>Tracheophyta</taxon>
        <taxon>Spermatophyta</taxon>
        <taxon>Magnoliopsida</taxon>
        <taxon>eudicotyledons</taxon>
        <taxon>Gunneridae</taxon>
        <taxon>Pentapetalae</taxon>
        <taxon>rosids</taxon>
        <taxon>fabids</taxon>
        <taxon>Fabales</taxon>
        <taxon>Fabaceae</taxon>
        <taxon>Papilionoideae</taxon>
        <taxon>50 kb inversion clade</taxon>
        <taxon>dalbergioids sensu lato</taxon>
        <taxon>Dalbergieae</taxon>
        <taxon>Pterocarpus clade</taxon>
        <taxon>Stylosanthes</taxon>
    </lineage>
</organism>
<dbReference type="SUPFAM" id="SSF52058">
    <property type="entry name" value="L domain-like"/>
    <property type="match status" value="1"/>
</dbReference>
<dbReference type="Gene3D" id="3.80.10.10">
    <property type="entry name" value="Ribonuclease Inhibitor"/>
    <property type="match status" value="2"/>
</dbReference>
<keyword evidence="1" id="KW-0611">Plant defense</keyword>
<proteinExistence type="predicted"/>
<comment type="caution">
    <text evidence="2">The sequence shown here is derived from an EMBL/GenBank/DDBJ whole genome shotgun (WGS) entry which is preliminary data.</text>
</comment>
<dbReference type="EMBL" id="JASCZI010271911">
    <property type="protein sequence ID" value="MED6217416.1"/>
    <property type="molecule type" value="Genomic_DNA"/>
</dbReference>
<evidence type="ECO:0000313" key="2">
    <source>
        <dbReference type="EMBL" id="MED6217416.1"/>
    </source>
</evidence>
<sequence>MRWTWSSELRRGVDCAVRRATRGVGAPMRQVEIRDSLASFSLGSLPVLKHLSLYGCKNLKSISTLEEAAASQSLMFLESLTIEECPELKSISILGLSIAQEKCDKINSLPEPINNLSGLQELLIHELPNLQSIAEEGLPMNLRTLDVGNTQGVYSNTDITKWGLEQLTSLSELHIKGEYMVKKLMEMEVLLPNSLEALTTHSASEIQHMHGKWLQHLTSLKRLHFMNCHNLKSLPEEGLPSSISYLTMIDCPKLKESCQRNRGKEWPKIAHISWIVYI</sequence>
<dbReference type="PANTHER" id="PTHR36766:SF40">
    <property type="entry name" value="DISEASE RESISTANCE PROTEIN RGA3"/>
    <property type="match status" value="1"/>
</dbReference>
<evidence type="ECO:0000313" key="3">
    <source>
        <dbReference type="Proteomes" id="UP001341840"/>
    </source>
</evidence>
<protein>
    <submittedName>
        <fullName evidence="2">Uncharacterized protein</fullName>
    </submittedName>
</protein>
<dbReference type="PANTHER" id="PTHR36766">
    <property type="entry name" value="PLANT BROAD-SPECTRUM MILDEW RESISTANCE PROTEIN RPW8"/>
    <property type="match status" value="1"/>
</dbReference>
<reference evidence="2 3" key="1">
    <citation type="journal article" date="2023" name="Plants (Basel)">
        <title>Bridging the Gap: Combining Genomics and Transcriptomics Approaches to Understand Stylosanthes scabra, an Orphan Legume from the Brazilian Caatinga.</title>
        <authorList>
            <person name="Ferreira-Neto J.R.C."/>
            <person name="da Silva M.D."/>
            <person name="Binneck E."/>
            <person name="de Melo N.F."/>
            <person name="da Silva R.H."/>
            <person name="de Melo A.L.T.M."/>
            <person name="Pandolfi V."/>
            <person name="Bustamante F.O."/>
            <person name="Brasileiro-Vidal A.C."/>
            <person name="Benko-Iseppon A.M."/>
        </authorList>
    </citation>
    <scope>NUCLEOTIDE SEQUENCE [LARGE SCALE GENOMIC DNA]</scope>
    <source>
        <tissue evidence="2">Leaves</tissue>
    </source>
</reference>
<gene>
    <name evidence="2" type="ORF">PIB30_017476</name>
</gene>
<evidence type="ECO:0000256" key="1">
    <source>
        <dbReference type="ARBA" id="ARBA00022821"/>
    </source>
</evidence>
<name>A0ABU6Z604_9FABA</name>
<dbReference type="InterPro" id="IPR032675">
    <property type="entry name" value="LRR_dom_sf"/>
</dbReference>
<keyword evidence="3" id="KW-1185">Reference proteome</keyword>
<dbReference type="Proteomes" id="UP001341840">
    <property type="component" value="Unassembled WGS sequence"/>
</dbReference>
<accession>A0ABU6Z604</accession>